<dbReference type="EMBL" id="JANPWB010000011">
    <property type="protein sequence ID" value="KAJ1128501.1"/>
    <property type="molecule type" value="Genomic_DNA"/>
</dbReference>
<organism evidence="1 2">
    <name type="scientific">Pleurodeles waltl</name>
    <name type="common">Iberian ribbed newt</name>
    <dbReference type="NCBI Taxonomy" id="8319"/>
    <lineage>
        <taxon>Eukaryota</taxon>
        <taxon>Metazoa</taxon>
        <taxon>Chordata</taxon>
        <taxon>Craniata</taxon>
        <taxon>Vertebrata</taxon>
        <taxon>Euteleostomi</taxon>
        <taxon>Amphibia</taxon>
        <taxon>Batrachia</taxon>
        <taxon>Caudata</taxon>
        <taxon>Salamandroidea</taxon>
        <taxon>Salamandridae</taxon>
        <taxon>Pleurodelinae</taxon>
        <taxon>Pleurodeles</taxon>
    </lineage>
</organism>
<accession>A0AAV7PMC2</accession>
<sequence>MTVCGGRWPFLRRSLASGAKGVVWSRGGSACLFAAAVGPKAAVQVRGGGRVLRRSLGRGAERFPVGLSRDVQSCTDMPGKPRCVCKSKQGAVTAGSARERGLGAACMSTAGGRGKGKGRGLACNGSTGFSRRPPARAEIRCREVGVAKDLQRAGEHDSMGRVGAGTTLGGL</sequence>
<comment type="caution">
    <text evidence="1">The sequence shown here is derived from an EMBL/GenBank/DDBJ whole genome shotgun (WGS) entry which is preliminary data.</text>
</comment>
<keyword evidence="2" id="KW-1185">Reference proteome</keyword>
<dbReference type="Proteomes" id="UP001066276">
    <property type="component" value="Chromosome 7"/>
</dbReference>
<dbReference type="AlphaFoldDB" id="A0AAV7PMC2"/>
<protein>
    <submittedName>
        <fullName evidence="1">Uncharacterized protein</fullName>
    </submittedName>
</protein>
<gene>
    <name evidence="1" type="ORF">NDU88_006879</name>
</gene>
<evidence type="ECO:0000313" key="1">
    <source>
        <dbReference type="EMBL" id="KAJ1128501.1"/>
    </source>
</evidence>
<proteinExistence type="predicted"/>
<reference evidence="1" key="1">
    <citation type="journal article" date="2022" name="bioRxiv">
        <title>Sequencing and chromosome-scale assembly of the giantPleurodeles waltlgenome.</title>
        <authorList>
            <person name="Brown T."/>
            <person name="Elewa A."/>
            <person name="Iarovenko S."/>
            <person name="Subramanian E."/>
            <person name="Araus A.J."/>
            <person name="Petzold A."/>
            <person name="Susuki M."/>
            <person name="Suzuki K.-i.T."/>
            <person name="Hayashi T."/>
            <person name="Toyoda A."/>
            <person name="Oliveira C."/>
            <person name="Osipova E."/>
            <person name="Leigh N.D."/>
            <person name="Simon A."/>
            <person name="Yun M.H."/>
        </authorList>
    </citation>
    <scope>NUCLEOTIDE SEQUENCE</scope>
    <source>
        <strain evidence="1">20211129_DDA</strain>
        <tissue evidence="1">Liver</tissue>
    </source>
</reference>
<evidence type="ECO:0000313" key="2">
    <source>
        <dbReference type="Proteomes" id="UP001066276"/>
    </source>
</evidence>
<name>A0AAV7PMC2_PLEWA</name>